<dbReference type="InterPro" id="IPR012338">
    <property type="entry name" value="Beta-lactam/transpept-like"/>
</dbReference>
<comment type="caution">
    <text evidence="3">The sequence shown here is derived from an EMBL/GenBank/DDBJ whole genome shotgun (WGS) entry which is preliminary data.</text>
</comment>
<evidence type="ECO:0000259" key="2">
    <source>
        <dbReference type="Pfam" id="PF00144"/>
    </source>
</evidence>
<dbReference type="Gene3D" id="3.40.710.10">
    <property type="entry name" value="DD-peptidase/beta-lactamase superfamily"/>
    <property type="match status" value="1"/>
</dbReference>
<feature type="domain" description="Beta-lactamase-related" evidence="2">
    <location>
        <begin position="76"/>
        <end position="391"/>
    </location>
</feature>
<feature type="chain" id="PRO_5046009075" evidence="1">
    <location>
        <begin position="18"/>
        <end position="426"/>
    </location>
</feature>
<evidence type="ECO:0000313" key="4">
    <source>
        <dbReference type="Proteomes" id="UP001599756"/>
    </source>
</evidence>
<dbReference type="PANTHER" id="PTHR46825">
    <property type="entry name" value="D-ALANYL-D-ALANINE-CARBOXYPEPTIDASE/ENDOPEPTIDASE AMPH"/>
    <property type="match status" value="1"/>
</dbReference>
<sequence>MTHACSRLCRSAVTVTAAGMLMVPAAATGAAAGTGSPGGRITAATATVPGVPRVSGSSPSPSPDVRTLDAGVARQLDQAVRRVMRQAAVPGVTVGLWTPGRGQYVKSFGVADIGSGRKMSPDLFMRIGSETKTFTVTALLQLVDQHKVGLDDPIGKYVDGVPNGDRITLRDLAGMRSGLFNYSADDGFYKALTSDPQRSFTPQQLLGYAFRHPVLFPPGEKFYYSNTNLVLLGLVVEKMSGQSLADYIHARVLVPAGMDHTSFPAGTEFPQPHAQGYTNQTANGRVAATADWSSSWAWAAGAMISTLDDLHTWARTVATGVFPDGSTMVGPATQKQRLTTPPTAVPGAGYGLGIFDVQGWIGHNGSIPGYESLTVYLPSARTTLVVLLNTDIDYKGSEPSTLFGRAITEIVSPRHVFDLPAEPAAR</sequence>
<organism evidence="3 4">
    <name type="scientific">Streptomyces anandii</name>
    <dbReference type="NCBI Taxonomy" id="285454"/>
    <lineage>
        <taxon>Bacteria</taxon>
        <taxon>Bacillati</taxon>
        <taxon>Actinomycetota</taxon>
        <taxon>Actinomycetes</taxon>
        <taxon>Kitasatosporales</taxon>
        <taxon>Streptomycetaceae</taxon>
        <taxon>Streptomyces</taxon>
    </lineage>
</organism>
<dbReference type="SUPFAM" id="SSF56601">
    <property type="entry name" value="beta-lactamase/transpeptidase-like"/>
    <property type="match status" value="1"/>
</dbReference>
<protein>
    <submittedName>
        <fullName evidence="3">Serine hydrolase domain-containing protein</fullName>
        <ecNumber evidence="3">3.-.-.-</ecNumber>
    </submittedName>
</protein>
<dbReference type="Proteomes" id="UP001599756">
    <property type="component" value="Unassembled WGS sequence"/>
</dbReference>
<evidence type="ECO:0000256" key="1">
    <source>
        <dbReference type="SAM" id="SignalP"/>
    </source>
</evidence>
<keyword evidence="1" id="KW-0732">Signal</keyword>
<evidence type="ECO:0000313" key="3">
    <source>
        <dbReference type="EMBL" id="MFE1751640.1"/>
    </source>
</evidence>
<reference evidence="3 4" key="1">
    <citation type="submission" date="2024-09" db="EMBL/GenBank/DDBJ databases">
        <title>The Natural Products Discovery Center: Release of the First 8490 Sequenced Strains for Exploring Actinobacteria Biosynthetic Diversity.</title>
        <authorList>
            <person name="Kalkreuter E."/>
            <person name="Kautsar S.A."/>
            <person name="Yang D."/>
            <person name="Bader C.D."/>
            <person name="Teijaro C.N."/>
            <person name="Fluegel L."/>
            <person name="Davis C.M."/>
            <person name="Simpson J.R."/>
            <person name="Lauterbach L."/>
            <person name="Steele A.D."/>
            <person name="Gui C."/>
            <person name="Meng S."/>
            <person name="Li G."/>
            <person name="Viehrig K."/>
            <person name="Ye F."/>
            <person name="Su P."/>
            <person name="Kiefer A.F."/>
            <person name="Nichols A."/>
            <person name="Cepeda A.J."/>
            <person name="Yan W."/>
            <person name="Fan B."/>
            <person name="Jiang Y."/>
            <person name="Adhikari A."/>
            <person name="Zheng C.-J."/>
            <person name="Schuster L."/>
            <person name="Cowan T.M."/>
            <person name="Smanski M.J."/>
            <person name="Chevrette M.G."/>
            <person name="De Carvalho L.P.S."/>
            <person name="Shen B."/>
        </authorList>
    </citation>
    <scope>NUCLEOTIDE SEQUENCE [LARGE SCALE GENOMIC DNA]</scope>
    <source>
        <strain evidence="3 4">NPDC059500</strain>
    </source>
</reference>
<dbReference type="PANTHER" id="PTHR46825:SF7">
    <property type="entry name" value="D-ALANYL-D-ALANINE CARBOXYPEPTIDASE"/>
    <property type="match status" value="1"/>
</dbReference>
<dbReference type="Pfam" id="PF00144">
    <property type="entry name" value="Beta-lactamase"/>
    <property type="match status" value="1"/>
</dbReference>
<dbReference type="EC" id="3.-.-.-" evidence="3"/>
<keyword evidence="4" id="KW-1185">Reference proteome</keyword>
<proteinExistence type="predicted"/>
<gene>
    <name evidence="3" type="ORF">ACFW88_14010</name>
</gene>
<accession>A0ABW6H5V0</accession>
<keyword evidence="3" id="KW-0378">Hydrolase</keyword>
<dbReference type="GO" id="GO:0016787">
    <property type="term" value="F:hydrolase activity"/>
    <property type="evidence" value="ECO:0007669"/>
    <property type="project" value="UniProtKB-KW"/>
</dbReference>
<dbReference type="EMBL" id="JBHYTS010000018">
    <property type="protein sequence ID" value="MFE1751640.1"/>
    <property type="molecule type" value="Genomic_DNA"/>
</dbReference>
<dbReference type="InterPro" id="IPR050491">
    <property type="entry name" value="AmpC-like"/>
</dbReference>
<name>A0ABW6H5V0_9ACTN</name>
<dbReference type="RefSeq" id="WP_381828385.1">
    <property type="nucleotide sequence ID" value="NZ_JBHYTS010000018.1"/>
</dbReference>
<dbReference type="InterPro" id="IPR001466">
    <property type="entry name" value="Beta-lactam-related"/>
</dbReference>
<feature type="signal peptide" evidence="1">
    <location>
        <begin position="1"/>
        <end position="17"/>
    </location>
</feature>